<accession>A0A5B8LDT7</accession>
<evidence type="ECO:0000313" key="2">
    <source>
        <dbReference type="EMBL" id="QDZ06076.1"/>
    </source>
</evidence>
<keyword evidence="1" id="KW-0812">Transmembrane</keyword>
<organism evidence="2 3">
    <name type="scientific">Sphingomonas panacisoli</name>
    <dbReference type="NCBI Taxonomy" id="1813879"/>
    <lineage>
        <taxon>Bacteria</taxon>
        <taxon>Pseudomonadati</taxon>
        <taxon>Pseudomonadota</taxon>
        <taxon>Alphaproteobacteria</taxon>
        <taxon>Sphingomonadales</taxon>
        <taxon>Sphingomonadaceae</taxon>
        <taxon>Sphingomonas</taxon>
    </lineage>
</organism>
<keyword evidence="1" id="KW-0472">Membrane</keyword>
<dbReference type="EMBL" id="CP042306">
    <property type="protein sequence ID" value="QDZ06076.1"/>
    <property type="molecule type" value="Genomic_DNA"/>
</dbReference>
<keyword evidence="1" id="KW-1133">Transmembrane helix</keyword>
<dbReference type="KEGG" id="spai:FPZ24_00155"/>
<evidence type="ECO:0000313" key="3">
    <source>
        <dbReference type="Proteomes" id="UP000315673"/>
    </source>
</evidence>
<feature type="transmembrane region" description="Helical" evidence="1">
    <location>
        <begin position="82"/>
        <end position="104"/>
    </location>
</feature>
<dbReference type="OrthoDB" id="7556408at2"/>
<dbReference type="RefSeq" id="WP_146569160.1">
    <property type="nucleotide sequence ID" value="NZ_CP042306.1"/>
</dbReference>
<feature type="transmembrane region" description="Helical" evidence="1">
    <location>
        <begin position="25"/>
        <end position="48"/>
    </location>
</feature>
<dbReference type="Proteomes" id="UP000315673">
    <property type="component" value="Chromosome"/>
</dbReference>
<reference evidence="2 3" key="1">
    <citation type="submission" date="2019-07" db="EMBL/GenBank/DDBJ databases">
        <title>Full genome sequence of Sphingomonas sp. 4R-6-7(HKS19).</title>
        <authorList>
            <person name="Im W.-T."/>
        </authorList>
    </citation>
    <scope>NUCLEOTIDE SEQUENCE [LARGE SCALE GENOMIC DNA]</scope>
    <source>
        <strain evidence="2 3">HKS19</strain>
    </source>
</reference>
<keyword evidence="3" id="KW-1185">Reference proteome</keyword>
<sequence length="316" mass="34750">MTSASWEDELTDWEDELDRPDGHPLIATALGVAVIIAVASIAYGTIAVDVRTHIYAALGIATLVAGLVWGVAWFLTVRFAAAIWQFATGAIFWLTALMMVLFALGGNAISLRQDIATMQMIRIDQTGAPAVPSGSPAGPVTKRTMAFYREFLKQDHVRNVIYLRLGIDRIGQTWAVPNQPSLLTDCDRFPRAAPQLAAINATVITAVGRFRGDLRTLIAEPALQTDVFGWVDQTFPTSGPRYQQRIAQAREQLDLAAKMCGILGRHRWKRQGDGFGFTSEADYREYGVVATRWDQLMRDMRSGGTDAGTPPVPRIE</sequence>
<feature type="transmembrane region" description="Helical" evidence="1">
    <location>
        <begin position="55"/>
        <end position="76"/>
    </location>
</feature>
<gene>
    <name evidence="2" type="ORF">FPZ24_00155</name>
</gene>
<protein>
    <submittedName>
        <fullName evidence="2">Uncharacterized protein</fullName>
    </submittedName>
</protein>
<proteinExistence type="predicted"/>
<evidence type="ECO:0000256" key="1">
    <source>
        <dbReference type="SAM" id="Phobius"/>
    </source>
</evidence>
<name>A0A5B8LDT7_9SPHN</name>
<dbReference type="AlphaFoldDB" id="A0A5B8LDT7"/>